<dbReference type="OrthoDB" id="10702at10239"/>
<protein>
    <submittedName>
        <fullName evidence="2">Uncharacterized protein</fullName>
    </submittedName>
</protein>
<dbReference type="RefSeq" id="YP_009187419.1">
    <property type="nucleotide sequence ID" value="NC_028657.1"/>
</dbReference>
<accession>A0A0S2SY72</accession>
<dbReference type="Proteomes" id="UP000201818">
    <property type="component" value="Segment"/>
</dbReference>
<dbReference type="EMBL" id="KT968831">
    <property type="protein sequence ID" value="ALP47843.1"/>
    <property type="molecule type" value="Genomic_DNA"/>
</dbReference>
<evidence type="ECO:0000313" key="2">
    <source>
        <dbReference type="EMBL" id="ALP47843.1"/>
    </source>
</evidence>
<proteinExistence type="predicted"/>
<evidence type="ECO:0000256" key="1">
    <source>
        <dbReference type="SAM" id="Coils"/>
    </source>
</evidence>
<sequence length="388" mass="43263">MSMEMNKALDLLREIRPSIPKEVLELWCKDRDAFIASHPAAEQAGGDERAAFEAAFAAMGRPVCRADYDQDAYGTPFDDGGWTGWQARAALAQPSPAQAEQAEPERPEVVAWQYRVTAGPQTGWSLWHPGKGEEFERSYTVERRPLMTVAQYDRIVGELRAVIAQLRQHKNDYMDSGQETYRALQNEIREREAEIARLDGLVSGRTAERDAANARLHEVATACATAEQERDAALARVAELERQEPVAWMHDQPNRVDVIHRDVKDLLQRVPGSSRGIHRPLDVSEHYTIPLYAAPVAQAQHSVPEGWVQSLPLKDHQPCKPNEDRANGYTIPIYSRPVLVEEALRKLRAVLCDPIGNVVIDGSDGDREEVQRALGMLAAAPGKEGNDD</sequence>
<dbReference type="GeneID" id="26516075"/>
<name>A0A0S2SY72_9CAUD</name>
<reference evidence="2 3" key="1">
    <citation type="submission" date="2015-10" db="EMBL/GenBank/DDBJ databases">
        <title>Complete Genome Sequence of the Pseudomonas phage YMC11/02/R656_PAE_BP.</title>
        <authorList>
            <person name="Jeon J."/>
            <person name="Yong D."/>
            <person name="Lee K."/>
        </authorList>
    </citation>
    <scope>NUCLEOTIDE SEQUENCE [LARGE SCALE GENOMIC DNA]</scope>
</reference>
<dbReference type="KEGG" id="vg:26516075"/>
<organism evidence="2 3">
    <name type="scientific">Pseudomonas phage YMC11/02/R656</name>
    <dbReference type="NCBI Taxonomy" id="1755689"/>
    <lineage>
        <taxon>Viruses</taxon>
        <taxon>Duplodnaviria</taxon>
        <taxon>Heunggongvirae</taxon>
        <taxon>Uroviricota</taxon>
        <taxon>Caudoviricetes</taxon>
        <taxon>Bugaksanvirus</taxon>
        <taxon>Bugaksanvirus R656</taxon>
    </lineage>
</organism>
<feature type="coiled-coil region" evidence="1">
    <location>
        <begin position="174"/>
        <end position="243"/>
    </location>
</feature>
<keyword evidence="3" id="KW-1185">Reference proteome</keyword>
<gene>
    <name evidence="2" type="ORF">BPPAER656_00220</name>
</gene>
<evidence type="ECO:0000313" key="3">
    <source>
        <dbReference type="Proteomes" id="UP000201818"/>
    </source>
</evidence>
<keyword evidence="1" id="KW-0175">Coiled coil</keyword>